<dbReference type="Pfam" id="PF04542">
    <property type="entry name" value="Sigma70_r2"/>
    <property type="match status" value="1"/>
</dbReference>
<dbReference type="InterPro" id="IPR039425">
    <property type="entry name" value="RNA_pol_sigma-70-like"/>
</dbReference>
<keyword evidence="8" id="KW-1185">Reference proteome</keyword>
<dbReference type="KEGG" id="rtn:A6122_0714"/>
<dbReference type="Pfam" id="PF08281">
    <property type="entry name" value="Sigma70_r4_2"/>
    <property type="match status" value="1"/>
</dbReference>
<proteinExistence type="inferred from homology"/>
<dbReference type="InterPro" id="IPR013324">
    <property type="entry name" value="RNA_pol_sigma_r3/r4-like"/>
</dbReference>
<dbReference type="SUPFAM" id="SSF88659">
    <property type="entry name" value="Sigma3 and sigma4 domains of RNA polymerase sigma factors"/>
    <property type="match status" value="1"/>
</dbReference>
<dbReference type="InterPro" id="IPR013325">
    <property type="entry name" value="RNA_pol_sigma_r2"/>
</dbReference>
<evidence type="ECO:0000256" key="2">
    <source>
        <dbReference type="ARBA" id="ARBA00023015"/>
    </source>
</evidence>
<keyword evidence="3" id="KW-0731">Sigma factor</keyword>
<sequence length="186" mass="20676">MTDDTTAEAAVLLERIAGGEQVAFSELYDQMAGRVLGLITRVLVDRSQSEEVAQEVFLEIWQTAARFAPNKGSATTWILTMAHRRAIDRVRAAQAGRDRDMRIGIRDLGRDYDQVSEQAEVSLEHEKVAAALGRLTELQRQALQLAYYGGYSHSEIAGILQCPVGTVKTRLRDGMIRLREEMGVAL</sequence>
<dbReference type="InterPro" id="IPR007627">
    <property type="entry name" value="RNA_pol_sigma70_r2"/>
</dbReference>
<dbReference type="InterPro" id="IPR013249">
    <property type="entry name" value="RNA_pol_sigma70_r4_t2"/>
</dbReference>
<keyword evidence="4" id="KW-0804">Transcription</keyword>
<dbReference type="OrthoDB" id="9784272at2"/>
<dbReference type="InterPro" id="IPR036388">
    <property type="entry name" value="WH-like_DNA-bd_sf"/>
</dbReference>
<dbReference type="PANTHER" id="PTHR43133">
    <property type="entry name" value="RNA POLYMERASE ECF-TYPE SIGMA FACTO"/>
    <property type="match status" value="1"/>
</dbReference>
<evidence type="ECO:0000256" key="4">
    <source>
        <dbReference type="ARBA" id="ARBA00023163"/>
    </source>
</evidence>
<reference evidence="7 8" key="1">
    <citation type="submission" date="2016-05" db="EMBL/GenBank/DDBJ databases">
        <title>Complete genome sequence of Rathayibacter tritici NCPPB 1953.</title>
        <authorList>
            <person name="Park J."/>
            <person name="Lee H.-H."/>
            <person name="Lee S.-W."/>
            <person name="Seo Y.-S."/>
        </authorList>
    </citation>
    <scope>NUCLEOTIDE SEQUENCE [LARGE SCALE GENOMIC DNA]</scope>
    <source>
        <strain evidence="7 8">NCPPB 1953</strain>
    </source>
</reference>
<dbReference type="Gene3D" id="1.10.1740.10">
    <property type="match status" value="1"/>
</dbReference>
<dbReference type="CDD" id="cd06171">
    <property type="entry name" value="Sigma70_r4"/>
    <property type="match status" value="1"/>
</dbReference>
<evidence type="ECO:0000259" key="6">
    <source>
        <dbReference type="Pfam" id="PF08281"/>
    </source>
</evidence>
<dbReference type="Gene3D" id="1.10.10.10">
    <property type="entry name" value="Winged helix-like DNA-binding domain superfamily/Winged helix DNA-binding domain"/>
    <property type="match status" value="1"/>
</dbReference>
<gene>
    <name evidence="7" type="ORF">A6122_0714</name>
</gene>
<feature type="domain" description="RNA polymerase sigma factor 70 region 4 type 2" evidence="6">
    <location>
        <begin position="126"/>
        <end position="177"/>
    </location>
</feature>
<feature type="domain" description="RNA polymerase sigma-70 region 2" evidence="5">
    <location>
        <begin position="27"/>
        <end position="94"/>
    </location>
</feature>
<dbReference type="AlphaFoldDB" id="A0A160KRC4"/>
<protein>
    <submittedName>
        <fullName evidence="7">RNA polymerase subunit sigma</fullName>
    </submittedName>
</protein>
<dbReference type="InterPro" id="IPR014284">
    <property type="entry name" value="RNA_pol_sigma-70_dom"/>
</dbReference>
<evidence type="ECO:0000256" key="1">
    <source>
        <dbReference type="ARBA" id="ARBA00010641"/>
    </source>
</evidence>
<dbReference type="PATRIC" id="fig|33888.3.peg.796"/>
<dbReference type="SUPFAM" id="SSF88946">
    <property type="entry name" value="Sigma2 domain of RNA polymerase sigma factors"/>
    <property type="match status" value="1"/>
</dbReference>
<keyword evidence="2" id="KW-0805">Transcription regulation</keyword>
<evidence type="ECO:0000313" key="8">
    <source>
        <dbReference type="Proteomes" id="UP000077071"/>
    </source>
</evidence>
<comment type="similarity">
    <text evidence="1">Belongs to the sigma-70 factor family. ECF subfamily.</text>
</comment>
<dbReference type="GO" id="GO:0006352">
    <property type="term" value="P:DNA-templated transcription initiation"/>
    <property type="evidence" value="ECO:0007669"/>
    <property type="project" value="InterPro"/>
</dbReference>
<dbReference type="NCBIfam" id="NF007228">
    <property type="entry name" value="PRK09646.1"/>
    <property type="match status" value="1"/>
</dbReference>
<dbReference type="RefSeq" id="WP_068251750.1">
    <property type="nucleotide sequence ID" value="NZ_CP015515.1"/>
</dbReference>
<name>A0A160KRC4_9MICO</name>
<dbReference type="GO" id="GO:0003677">
    <property type="term" value="F:DNA binding"/>
    <property type="evidence" value="ECO:0007669"/>
    <property type="project" value="InterPro"/>
</dbReference>
<accession>A0A160KRC4</accession>
<evidence type="ECO:0000313" key="7">
    <source>
        <dbReference type="EMBL" id="AND15867.1"/>
    </source>
</evidence>
<organism evidence="7 8">
    <name type="scientific">Rathayibacter tritici</name>
    <dbReference type="NCBI Taxonomy" id="33888"/>
    <lineage>
        <taxon>Bacteria</taxon>
        <taxon>Bacillati</taxon>
        <taxon>Actinomycetota</taxon>
        <taxon>Actinomycetes</taxon>
        <taxon>Micrococcales</taxon>
        <taxon>Microbacteriaceae</taxon>
        <taxon>Rathayibacter</taxon>
    </lineage>
</organism>
<dbReference type="EMBL" id="CP015515">
    <property type="protein sequence ID" value="AND15867.1"/>
    <property type="molecule type" value="Genomic_DNA"/>
</dbReference>
<dbReference type="NCBIfam" id="TIGR02937">
    <property type="entry name" value="sigma70-ECF"/>
    <property type="match status" value="1"/>
</dbReference>
<dbReference type="Proteomes" id="UP000077071">
    <property type="component" value="Chromosome"/>
</dbReference>
<dbReference type="GO" id="GO:0016987">
    <property type="term" value="F:sigma factor activity"/>
    <property type="evidence" value="ECO:0007669"/>
    <property type="project" value="UniProtKB-KW"/>
</dbReference>
<dbReference type="PANTHER" id="PTHR43133:SF66">
    <property type="entry name" value="ECF RNA POLYMERASE SIGMA FACTOR SIGK"/>
    <property type="match status" value="1"/>
</dbReference>
<evidence type="ECO:0000259" key="5">
    <source>
        <dbReference type="Pfam" id="PF04542"/>
    </source>
</evidence>
<dbReference type="STRING" id="33888.A6122_0714"/>
<evidence type="ECO:0000256" key="3">
    <source>
        <dbReference type="ARBA" id="ARBA00023082"/>
    </source>
</evidence>